<name>M0JRL8_9EURY</name>
<evidence type="ECO:0000313" key="2">
    <source>
        <dbReference type="Proteomes" id="UP000011687"/>
    </source>
</evidence>
<protein>
    <submittedName>
        <fullName evidence="1">Uncharacterized protein</fullName>
    </submittedName>
</protein>
<comment type="caution">
    <text evidence="1">The sequence shown here is derived from an EMBL/GenBank/DDBJ whole genome shotgun (WGS) entry which is preliminary data.</text>
</comment>
<proteinExistence type="predicted"/>
<dbReference type="AlphaFoldDB" id="M0JRL8"/>
<reference evidence="1 2" key="1">
    <citation type="journal article" date="2014" name="PLoS Genet.">
        <title>Phylogenetically driven sequencing of extremely halophilic archaea reveals strategies for static and dynamic osmo-response.</title>
        <authorList>
            <person name="Becker E.A."/>
            <person name="Seitzer P.M."/>
            <person name="Tritt A."/>
            <person name="Larsen D."/>
            <person name="Krusor M."/>
            <person name="Yao A.I."/>
            <person name="Wu D."/>
            <person name="Madern D."/>
            <person name="Eisen J.A."/>
            <person name="Darling A.E."/>
            <person name="Facciotti M.T."/>
        </authorList>
    </citation>
    <scope>NUCLEOTIDE SEQUENCE [LARGE SCALE GENOMIC DNA]</scope>
    <source>
        <strain evidence="1 2">ATCC 33799</strain>
    </source>
</reference>
<keyword evidence="2" id="KW-1185">Reference proteome</keyword>
<evidence type="ECO:0000313" key="1">
    <source>
        <dbReference type="EMBL" id="EMA11611.1"/>
    </source>
</evidence>
<sequence>MYSGLALETEIFVAFGGLEVDAVVLRTDLTTTAVASELAAVSNDRRIRRNFLPNRLFYLLQ</sequence>
<dbReference type="Proteomes" id="UP000011687">
    <property type="component" value="Unassembled WGS sequence"/>
</dbReference>
<organism evidence="1 2">
    <name type="scientific">Haloarcula marismortui ATCC 33799</name>
    <dbReference type="NCBI Taxonomy" id="662475"/>
    <lineage>
        <taxon>Archaea</taxon>
        <taxon>Methanobacteriati</taxon>
        <taxon>Methanobacteriota</taxon>
        <taxon>Stenosarchaea group</taxon>
        <taxon>Halobacteria</taxon>
        <taxon>Halobacteriales</taxon>
        <taxon>Haloarculaceae</taxon>
        <taxon>Haloarcula</taxon>
    </lineage>
</organism>
<gene>
    <name evidence="1" type="ORF">C435_19317</name>
</gene>
<accession>M0JRL8</accession>
<dbReference type="EMBL" id="AOLS01000103">
    <property type="protein sequence ID" value="EMA11611.1"/>
    <property type="molecule type" value="Genomic_DNA"/>
</dbReference>